<dbReference type="InterPro" id="IPR058773">
    <property type="entry name" value="SGL_GH162"/>
</dbReference>
<feature type="domain" description="Endo-beta-1,2-glucanase SGL" evidence="1">
    <location>
        <begin position="394"/>
        <end position="833"/>
    </location>
</feature>
<reference evidence="2 3" key="1">
    <citation type="submission" date="2024-02" db="EMBL/GenBank/DDBJ databases">
        <authorList>
            <person name="Chen Y."/>
            <person name="Shah S."/>
            <person name="Dougan E. K."/>
            <person name="Thang M."/>
            <person name="Chan C."/>
        </authorList>
    </citation>
    <scope>NUCLEOTIDE SEQUENCE [LARGE SCALE GENOMIC DNA]</scope>
</reference>
<evidence type="ECO:0000313" key="3">
    <source>
        <dbReference type="Proteomes" id="UP001642464"/>
    </source>
</evidence>
<dbReference type="Proteomes" id="UP001642464">
    <property type="component" value="Unassembled WGS sequence"/>
</dbReference>
<keyword evidence="3" id="KW-1185">Reference proteome</keyword>
<comment type="caution">
    <text evidence="2">The sequence shown here is derived from an EMBL/GenBank/DDBJ whole genome shotgun (WGS) entry which is preliminary data.</text>
</comment>
<organism evidence="2 3">
    <name type="scientific">Durusdinium trenchii</name>
    <dbReference type="NCBI Taxonomy" id="1381693"/>
    <lineage>
        <taxon>Eukaryota</taxon>
        <taxon>Sar</taxon>
        <taxon>Alveolata</taxon>
        <taxon>Dinophyceae</taxon>
        <taxon>Suessiales</taxon>
        <taxon>Symbiodiniaceae</taxon>
        <taxon>Durusdinium</taxon>
    </lineage>
</organism>
<gene>
    <name evidence="2" type="ORF">SCF082_LOCUS9527</name>
</gene>
<dbReference type="Pfam" id="PF26157">
    <property type="entry name" value="SGL_GH162"/>
    <property type="match status" value="1"/>
</dbReference>
<accession>A0ABP0IZU2</accession>
<proteinExistence type="predicted"/>
<protein>
    <recommendedName>
        <fullName evidence="1">Endo-beta-1,2-glucanase SGL domain-containing protein</fullName>
    </recommendedName>
</protein>
<evidence type="ECO:0000259" key="1">
    <source>
        <dbReference type="Pfam" id="PF26157"/>
    </source>
</evidence>
<dbReference type="EMBL" id="CAXAMM010005546">
    <property type="protein sequence ID" value="CAK9007615.1"/>
    <property type="molecule type" value="Genomic_DNA"/>
</dbReference>
<evidence type="ECO:0000313" key="2">
    <source>
        <dbReference type="EMBL" id="CAK9007615.1"/>
    </source>
</evidence>
<name>A0ABP0IZU2_9DINO</name>
<sequence length="835" mass="92687">MRIAVRSRYTNINGGYEERGAHGGKPAFRRTTGDAWIFHQEGLSRGTWHFGPSLPHGAGAAVHFSSVDAARDPVAASWPSECLEKVWQPSGTKPAPSGLWVDKDFPPSAKSIGNLSCKAEWVPVRQLREGNWQLFDADRDRPSARFRVLDGRKRFNDFNRLVVFPSCRFGGRWAQRRFEQEEDQLTLRQNLDLLVRLGGLAPSVHDARLQRLAREVLSGRHDLSLSALVDATKALHELGLRQELGPLVSMATESADFLSGTRIHGEAVHTSCILNLRGFTHSFVGHKGLSLGLLVDLDRGFEATWCSPLPGTKHEGGHLEQSQLFDFASHEWLEFPLGVRPPALDPSCCRFSELFHTADWEDTETQKLFISRALTAERRFFAQPGVSFDPDTGMTYDGHALDAETGELKEGPPPRGPFGFSAASKEALHVSLLALALEKTQVGEDVAPLIYSDEEALDILEKKVTSMELMDAAEPGYGGFLPWFCSRGATERGARRCLNPQEEASRLAATNDFLGKVPGLDNGQLAWALYAVSKVLRSRADEGPRYAALAQRWERRLTRMRSTAVNIFYAGRGTGALRAVSRIRNTTHDATNASGYETVPVHPAFLDDAYEGELLVLFVDLLADWSSYPENGKEEKDKMWERKQIRLKAINFTNPQDDRKITVQEGFWFSSHEQWKLMVLPYLEIPLVKQVFTNVEFVRVVNSIHHEIPGLFASSHAPPNVECGSLGGYCNAVGIQEVASQEVRWDQSVSPYGAYPVMLVDLPAGLAWYNTMLSLPKMQTVTGSVESSDVFGTSVASILTWDTKVTSVLAMLQGTGPLISRLLKEDGLKEQFQDP</sequence>